<feature type="domain" description="G-protein coupled receptors family 1 profile" evidence="7">
    <location>
        <begin position="36"/>
        <end position="302"/>
    </location>
</feature>
<reference evidence="9" key="1">
    <citation type="submission" date="2025-08" db="UniProtKB">
        <authorList>
            <consortium name="RefSeq"/>
        </authorList>
    </citation>
    <scope>IDENTIFICATION</scope>
    <source>
        <tissue evidence="9">Thorax and Abdomen</tissue>
    </source>
</reference>
<dbReference type="InterPro" id="IPR052954">
    <property type="entry name" value="GPCR-Ligand_Int"/>
</dbReference>
<comment type="similarity">
    <text evidence="2">Belongs to the G-protein coupled receptor 1 family.</text>
</comment>
<sequence length="358" mass="40085">MDKLSETNVWADEPTTWGIMMYSIVVPVISVLGVIGNTLILAVLSRKSLKASMYTYLAVLAGADLVTCALLVFSGLARGLFWGQSGWTEFDAFVHLPVGSVSSNIAVWAAVCVTLDRLILISGPPKWKPPKFCSDAVARKVMIFSGFCAILFNIPYCFIYTYNEKGELTTTEFFSSRYYNIQNWFQLVAFGLVPAVFLLVGNAAMCVAVRRIMKQRQMLLQRKFTREGNCLQDQARLTITLVGIVFMFLVGEVPTHLASRRSAVSILYGGDATKIDENFLEHFRIVATLLNAISSSANFVLYCLLSPQFLMNLKILIRSQKTLDQREQKVRIATIDLYANDSRDRPTNNSPRCRSAMF</sequence>
<name>A0ABM3GQY4_NEOLC</name>
<keyword evidence="3 6" id="KW-0812">Transmembrane</keyword>
<feature type="transmembrane region" description="Helical" evidence="6">
    <location>
        <begin position="101"/>
        <end position="120"/>
    </location>
</feature>
<gene>
    <name evidence="9" type="primary">LOC124296637</name>
</gene>
<dbReference type="SUPFAM" id="SSF81321">
    <property type="entry name" value="Family A G protein-coupled receptor-like"/>
    <property type="match status" value="1"/>
</dbReference>
<dbReference type="Gene3D" id="1.20.1070.10">
    <property type="entry name" value="Rhodopsin 7-helix transmembrane proteins"/>
    <property type="match status" value="1"/>
</dbReference>
<dbReference type="InterPro" id="IPR000276">
    <property type="entry name" value="GPCR_Rhodpsn"/>
</dbReference>
<keyword evidence="5 6" id="KW-0472">Membrane</keyword>
<evidence type="ECO:0000313" key="8">
    <source>
        <dbReference type="Proteomes" id="UP000829291"/>
    </source>
</evidence>
<evidence type="ECO:0000259" key="7">
    <source>
        <dbReference type="PROSITE" id="PS50262"/>
    </source>
</evidence>
<feature type="transmembrane region" description="Helical" evidence="6">
    <location>
        <begin position="20"/>
        <end position="44"/>
    </location>
</feature>
<keyword evidence="8" id="KW-1185">Reference proteome</keyword>
<dbReference type="PROSITE" id="PS50262">
    <property type="entry name" value="G_PROTEIN_RECEP_F1_2"/>
    <property type="match status" value="1"/>
</dbReference>
<organism evidence="8 9">
    <name type="scientific">Neodiprion lecontei</name>
    <name type="common">Redheaded pine sawfly</name>
    <dbReference type="NCBI Taxonomy" id="441921"/>
    <lineage>
        <taxon>Eukaryota</taxon>
        <taxon>Metazoa</taxon>
        <taxon>Ecdysozoa</taxon>
        <taxon>Arthropoda</taxon>
        <taxon>Hexapoda</taxon>
        <taxon>Insecta</taxon>
        <taxon>Pterygota</taxon>
        <taxon>Neoptera</taxon>
        <taxon>Endopterygota</taxon>
        <taxon>Hymenoptera</taxon>
        <taxon>Tenthredinoidea</taxon>
        <taxon>Diprionidae</taxon>
        <taxon>Diprioninae</taxon>
        <taxon>Neodiprion</taxon>
    </lineage>
</organism>
<comment type="subcellular location">
    <subcellularLocation>
        <location evidence="1">Membrane</location>
    </subcellularLocation>
</comment>
<evidence type="ECO:0000256" key="6">
    <source>
        <dbReference type="SAM" id="Phobius"/>
    </source>
</evidence>
<feature type="transmembrane region" description="Helical" evidence="6">
    <location>
        <begin position="56"/>
        <end position="81"/>
    </location>
</feature>
<dbReference type="PANTHER" id="PTHR46641">
    <property type="entry name" value="FMRFAMIDE RECEPTOR-RELATED"/>
    <property type="match status" value="1"/>
</dbReference>
<evidence type="ECO:0000256" key="4">
    <source>
        <dbReference type="ARBA" id="ARBA00022989"/>
    </source>
</evidence>
<feature type="transmembrane region" description="Helical" evidence="6">
    <location>
        <begin position="234"/>
        <end position="251"/>
    </location>
</feature>
<evidence type="ECO:0000313" key="9">
    <source>
        <dbReference type="RefSeq" id="XP_046602689.1"/>
    </source>
</evidence>
<evidence type="ECO:0000256" key="1">
    <source>
        <dbReference type="ARBA" id="ARBA00004370"/>
    </source>
</evidence>
<dbReference type="CDD" id="cd14978">
    <property type="entry name" value="7tmA_FMRFamide_R-like"/>
    <property type="match status" value="1"/>
</dbReference>
<evidence type="ECO:0000256" key="5">
    <source>
        <dbReference type="ARBA" id="ARBA00023136"/>
    </source>
</evidence>
<dbReference type="GeneID" id="124296637"/>
<dbReference type="PRINTS" id="PR00237">
    <property type="entry name" value="GPCRRHODOPSN"/>
</dbReference>
<feature type="transmembrane region" description="Helical" evidence="6">
    <location>
        <begin position="141"/>
        <end position="163"/>
    </location>
</feature>
<keyword evidence="4 6" id="KW-1133">Transmembrane helix</keyword>
<evidence type="ECO:0000256" key="2">
    <source>
        <dbReference type="ARBA" id="ARBA00010663"/>
    </source>
</evidence>
<feature type="transmembrane region" description="Helical" evidence="6">
    <location>
        <begin position="183"/>
        <end position="213"/>
    </location>
</feature>
<accession>A0ABM3GQY4</accession>
<protein>
    <submittedName>
        <fullName evidence="9">Uncharacterized protein LOC124296637</fullName>
    </submittedName>
</protein>
<dbReference type="PANTHER" id="PTHR46641:SF25">
    <property type="entry name" value="CNMAMIDE RECEPTOR-RELATED"/>
    <property type="match status" value="1"/>
</dbReference>
<proteinExistence type="inferred from homology"/>
<dbReference type="InterPro" id="IPR017452">
    <property type="entry name" value="GPCR_Rhodpsn_7TM"/>
</dbReference>
<evidence type="ECO:0000256" key="3">
    <source>
        <dbReference type="ARBA" id="ARBA00022692"/>
    </source>
</evidence>
<dbReference type="Proteomes" id="UP000829291">
    <property type="component" value="Chromosome 1"/>
</dbReference>
<dbReference type="Pfam" id="PF00001">
    <property type="entry name" value="7tm_1"/>
    <property type="match status" value="1"/>
</dbReference>
<dbReference type="RefSeq" id="XP_046602689.1">
    <property type="nucleotide sequence ID" value="XM_046746733.1"/>
</dbReference>